<dbReference type="InterPro" id="IPR036242">
    <property type="entry name" value="Agglutinin_dom_sf"/>
</dbReference>
<dbReference type="SMART" id="SM00791">
    <property type="entry name" value="Agglutinin"/>
    <property type="match status" value="1"/>
</dbReference>
<evidence type="ECO:0000313" key="4">
    <source>
        <dbReference type="Proteomes" id="UP001202328"/>
    </source>
</evidence>
<evidence type="ECO:0000259" key="2">
    <source>
        <dbReference type="SMART" id="SM00791"/>
    </source>
</evidence>
<dbReference type="EMBL" id="JAJJMB010012264">
    <property type="protein sequence ID" value="KAI3879188.1"/>
    <property type="molecule type" value="Genomic_DNA"/>
</dbReference>
<accession>A0AAD4SAS8</accession>
<dbReference type="Pfam" id="PF07468">
    <property type="entry name" value="Agglutinin"/>
    <property type="match status" value="1"/>
</dbReference>
<dbReference type="InterPro" id="IPR008998">
    <property type="entry name" value="Agglutinin"/>
</dbReference>
<protein>
    <recommendedName>
        <fullName evidence="2">Agglutinin domain-containing protein</fullName>
    </recommendedName>
</protein>
<sequence>MEAAAGTTTPTTITSLNDDTTTQESVQKVALGAGVILNENHAGVHAIMAQTLPKYVIIQSNYINRYLRLYTEIPEVPCALRFDGDYSFDLDTRFEVVPAKSVSGLVHFLCLKNNKYCGNLGEGHNRIAAMFDKPEENQHDQHCTLFQPVFVYSNDNRVVKLRHVNTGHYIRGEYDYYGDLYLDTSESEVFTFIDWATVVVLPDLIKIKGVNSGNHLKAYGGDGFMDFNYQADNTS</sequence>
<dbReference type="InterPro" id="IPR053237">
    <property type="entry name" value="Natterin_C"/>
</dbReference>
<comment type="caution">
    <text evidence="3">The sequence shown here is derived from an EMBL/GenBank/DDBJ whole genome shotgun (WGS) entry which is preliminary data.</text>
</comment>
<gene>
    <name evidence="3" type="ORF">MKW98_028755</name>
</gene>
<reference evidence="3" key="1">
    <citation type="submission" date="2022-04" db="EMBL/GenBank/DDBJ databases">
        <title>A functionally conserved STORR gene fusion in Papaver species that diverged 16.8 million years ago.</title>
        <authorList>
            <person name="Catania T."/>
        </authorList>
    </citation>
    <scope>NUCLEOTIDE SEQUENCE</scope>
    <source>
        <strain evidence="3">S-188037</strain>
    </source>
</reference>
<evidence type="ECO:0000256" key="1">
    <source>
        <dbReference type="SAM" id="MobiDB-lite"/>
    </source>
</evidence>
<dbReference type="Proteomes" id="UP001202328">
    <property type="component" value="Unassembled WGS sequence"/>
</dbReference>
<dbReference type="SUPFAM" id="SSF50382">
    <property type="entry name" value="Agglutinin"/>
    <property type="match status" value="1"/>
</dbReference>
<evidence type="ECO:0000313" key="3">
    <source>
        <dbReference type="EMBL" id="KAI3879188.1"/>
    </source>
</evidence>
<feature type="region of interest" description="Disordered" evidence="1">
    <location>
        <begin position="1"/>
        <end position="20"/>
    </location>
</feature>
<organism evidence="3 4">
    <name type="scientific">Papaver atlanticum</name>
    <dbReference type="NCBI Taxonomy" id="357466"/>
    <lineage>
        <taxon>Eukaryota</taxon>
        <taxon>Viridiplantae</taxon>
        <taxon>Streptophyta</taxon>
        <taxon>Embryophyta</taxon>
        <taxon>Tracheophyta</taxon>
        <taxon>Spermatophyta</taxon>
        <taxon>Magnoliopsida</taxon>
        <taxon>Ranunculales</taxon>
        <taxon>Papaveraceae</taxon>
        <taxon>Papaveroideae</taxon>
        <taxon>Papaver</taxon>
    </lineage>
</organism>
<proteinExistence type="predicted"/>
<dbReference type="Gene3D" id="2.80.10.50">
    <property type="match status" value="1"/>
</dbReference>
<dbReference type="PANTHER" id="PTHR39244">
    <property type="entry name" value="NATTERIN-4"/>
    <property type="match status" value="1"/>
</dbReference>
<feature type="compositionally biased region" description="Low complexity" evidence="1">
    <location>
        <begin position="7"/>
        <end position="20"/>
    </location>
</feature>
<name>A0AAD4SAS8_9MAGN</name>
<keyword evidence="4" id="KW-1185">Reference proteome</keyword>
<dbReference type="AlphaFoldDB" id="A0AAD4SAS8"/>
<feature type="non-terminal residue" evidence="3">
    <location>
        <position position="235"/>
    </location>
</feature>
<dbReference type="PANTHER" id="PTHR39244:SF5">
    <property type="entry name" value="NATTERIN-3-LIKE"/>
    <property type="match status" value="1"/>
</dbReference>
<feature type="domain" description="Agglutinin" evidence="2">
    <location>
        <begin position="50"/>
        <end position="194"/>
    </location>
</feature>